<dbReference type="Gene3D" id="1.20.1720.10">
    <property type="entry name" value="Multidrug resistance protein D"/>
    <property type="match status" value="1"/>
</dbReference>
<evidence type="ECO:0000256" key="7">
    <source>
        <dbReference type="ARBA" id="ARBA00023136"/>
    </source>
</evidence>
<feature type="transmembrane region" description="Helical" evidence="8">
    <location>
        <begin position="250"/>
        <end position="269"/>
    </location>
</feature>
<keyword evidence="11" id="KW-1185">Reference proteome</keyword>
<dbReference type="InterPro" id="IPR011701">
    <property type="entry name" value="MFS"/>
</dbReference>
<feature type="transmembrane region" description="Helical" evidence="8">
    <location>
        <begin position="49"/>
        <end position="68"/>
    </location>
</feature>
<dbReference type="PANTHER" id="PTHR43124">
    <property type="entry name" value="PURINE EFFLUX PUMP PBUE"/>
    <property type="match status" value="1"/>
</dbReference>
<dbReference type="InterPro" id="IPR036259">
    <property type="entry name" value="MFS_trans_sf"/>
</dbReference>
<evidence type="ECO:0000313" key="10">
    <source>
        <dbReference type="EMBL" id="MCL6269830.1"/>
    </source>
</evidence>
<dbReference type="Proteomes" id="UP001203338">
    <property type="component" value="Unassembled WGS sequence"/>
</dbReference>
<dbReference type="Pfam" id="PF07690">
    <property type="entry name" value="MFS_1"/>
    <property type="match status" value="1"/>
</dbReference>
<comment type="subcellular location">
    <subcellularLocation>
        <location evidence="8">Cell inner membrane</location>
        <topology evidence="8">Multi-pass membrane protein</topology>
    </subcellularLocation>
    <subcellularLocation>
        <location evidence="1">Cell membrane</location>
        <topology evidence="1">Multi-pass membrane protein</topology>
    </subcellularLocation>
</comment>
<dbReference type="RefSeq" id="WP_249698927.1">
    <property type="nucleotide sequence ID" value="NZ_JAMFLX010000008.1"/>
</dbReference>
<evidence type="ECO:0000259" key="9">
    <source>
        <dbReference type="PROSITE" id="PS50850"/>
    </source>
</evidence>
<feature type="transmembrane region" description="Helical" evidence="8">
    <location>
        <begin position="219"/>
        <end position="244"/>
    </location>
</feature>
<proteinExistence type="inferred from homology"/>
<sequence>MLYRLDPVKQSHLIFLVLVLCAIIGPLSIDLFTPSLPALTEAFDTTPYMAQWTVSIFMLGFAISMLVVGPVSERFGNCRTLVGGYAIYLIATLAILFTRSIEVMIAARLIQAIAGCFGTALSRAIARDLYKGKNDVRILGMIGASLVVAPMVAPVLGGFLQELWGWQASFIFMLAIGVLTIVVVRLLPDENKGNPDASFADTLNGFSVLFRDRRYMVPALTASLAFAGAFVFVVGAPFVLIGAFELSPKAYGAVFAFVMGAYILSSMNAGRITDKLGRKKATNLSWTIMLAGAAIAFGSALLTDGQLWPGLALGLVVYEAGLGLFLPSCQAKALSHLDQHAGTGSGLIFFLEMIIASGVSFIAGKMVLDNTLPLAGISLTMILLALALSRFQHSDAEPAPEAA</sequence>
<dbReference type="InterPro" id="IPR004812">
    <property type="entry name" value="Efflux_drug-R_Bcr/CmlA"/>
</dbReference>
<evidence type="ECO:0000256" key="1">
    <source>
        <dbReference type="ARBA" id="ARBA00004651"/>
    </source>
</evidence>
<dbReference type="InterPro" id="IPR050189">
    <property type="entry name" value="MFS_Efflux_Transporters"/>
</dbReference>
<feature type="transmembrane region" description="Helical" evidence="8">
    <location>
        <begin position="166"/>
        <end position="187"/>
    </location>
</feature>
<feature type="domain" description="Major facilitator superfamily (MFS) profile" evidence="9">
    <location>
        <begin position="14"/>
        <end position="393"/>
    </location>
</feature>
<protein>
    <recommendedName>
        <fullName evidence="8">Bcr/CflA family efflux transporter</fullName>
    </recommendedName>
</protein>
<feature type="transmembrane region" description="Helical" evidence="8">
    <location>
        <begin position="374"/>
        <end position="391"/>
    </location>
</feature>
<comment type="caution">
    <text evidence="10">The sequence shown here is derived from an EMBL/GenBank/DDBJ whole genome shotgun (WGS) entry which is preliminary data.</text>
</comment>
<feature type="transmembrane region" description="Helical" evidence="8">
    <location>
        <begin position="105"/>
        <end position="126"/>
    </location>
</feature>
<dbReference type="SUPFAM" id="SSF103473">
    <property type="entry name" value="MFS general substrate transporter"/>
    <property type="match status" value="1"/>
</dbReference>
<keyword evidence="6 8" id="KW-1133">Transmembrane helix</keyword>
<evidence type="ECO:0000256" key="5">
    <source>
        <dbReference type="ARBA" id="ARBA00022692"/>
    </source>
</evidence>
<evidence type="ECO:0000256" key="2">
    <source>
        <dbReference type="ARBA" id="ARBA00006236"/>
    </source>
</evidence>
<dbReference type="PANTHER" id="PTHR43124:SF3">
    <property type="entry name" value="CHLORAMPHENICOL EFFLUX PUMP RV0191"/>
    <property type="match status" value="1"/>
</dbReference>
<keyword evidence="5 8" id="KW-0812">Transmembrane</keyword>
<accession>A0ABT0PEU1</accession>
<feature type="transmembrane region" description="Helical" evidence="8">
    <location>
        <begin position="80"/>
        <end position="99"/>
    </location>
</feature>
<dbReference type="CDD" id="cd17320">
    <property type="entry name" value="MFS_MdfA_MDR_like"/>
    <property type="match status" value="1"/>
</dbReference>
<keyword evidence="4" id="KW-1003">Cell membrane</keyword>
<feature type="transmembrane region" description="Helical" evidence="8">
    <location>
        <begin position="138"/>
        <end position="160"/>
    </location>
</feature>
<evidence type="ECO:0000256" key="6">
    <source>
        <dbReference type="ARBA" id="ARBA00022989"/>
    </source>
</evidence>
<comment type="similarity">
    <text evidence="2 8">Belongs to the major facilitator superfamily. Bcr/CmlA family.</text>
</comment>
<feature type="transmembrane region" description="Helical" evidence="8">
    <location>
        <begin position="12"/>
        <end position="29"/>
    </location>
</feature>
<feature type="transmembrane region" description="Helical" evidence="8">
    <location>
        <begin position="347"/>
        <end position="368"/>
    </location>
</feature>
<name>A0ABT0PEU1_9GAMM</name>
<evidence type="ECO:0000256" key="3">
    <source>
        <dbReference type="ARBA" id="ARBA00022448"/>
    </source>
</evidence>
<evidence type="ECO:0000313" key="11">
    <source>
        <dbReference type="Proteomes" id="UP001203338"/>
    </source>
</evidence>
<dbReference type="PROSITE" id="PS50850">
    <property type="entry name" value="MFS"/>
    <property type="match status" value="1"/>
</dbReference>
<dbReference type="EMBL" id="JAMFLX010000008">
    <property type="protein sequence ID" value="MCL6269830.1"/>
    <property type="molecule type" value="Genomic_DNA"/>
</dbReference>
<dbReference type="NCBIfam" id="TIGR00710">
    <property type="entry name" value="efflux_Bcr_CflA"/>
    <property type="match status" value="1"/>
</dbReference>
<evidence type="ECO:0000256" key="8">
    <source>
        <dbReference type="RuleBase" id="RU365088"/>
    </source>
</evidence>
<keyword evidence="7 8" id="KW-0472">Membrane</keyword>
<organism evidence="10 11">
    <name type="scientific">Parendozoicomonas callyspongiae</name>
    <dbReference type="NCBI Taxonomy" id="2942213"/>
    <lineage>
        <taxon>Bacteria</taxon>
        <taxon>Pseudomonadati</taxon>
        <taxon>Pseudomonadota</taxon>
        <taxon>Gammaproteobacteria</taxon>
        <taxon>Oceanospirillales</taxon>
        <taxon>Endozoicomonadaceae</taxon>
        <taxon>Parendozoicomonas</taxon>
    </lineage>
</organism>
<feature type="transmembrane region" description="Helical" evidence="8">
    <location>
        <begin position="281"/>
        <end position="301"/>
    </location>
</feature>
<reference evidence="10 11" key="1">
    <citation type="submission" date="2022-05" db="EMBL/GenBank/DDBJ databases">
        <authorList>
            <person name="Park J.-S."/>
        </authorList>
    </citation>
    <scope>NUCLEOTIDE SEQUENCE [LARGE SCALE GENOMIC DNA]</scope>
    <source>
        <strain evidence="10 11">2012CJ34-2</strain>
    </source>
</reference>
<dbReference type="InterPro" id="IPR020846">
    <property type="entry name" value="MFS_dom"/>
</dbReference>
<gene>
    <name evidence="10" type="ORF">M3P05_07735</name>
</gene>
<keyword evidence="3 8" id="KW-0813">Transport</keyword>
<feature type="transmembrane region" description="Helical" evidence="8">
    <location>
        <begin position="307"/>
        <end position="326"/>
    </location>
</feature>
<evidence type="ECO:0000256" key="4">
    <source>
        <dbReference type="ARBA" id="ARBA00022475"/>
    </source>
</evidence>
<keyword evidence="8" id="KW-0997">Cell inner membrane</keyword>